<dbReference type="GO" id="GO:0090161">
    <property type="term" value="P:Golgi ribbon formation"/>
    <property type="evidence" value="ECO:0007669"/>
    <property type="project" value="InterPro"/>
</dbReference>
<evidence type="ECO:0000256" key="1">
    <source>
        <dbReference type="PROSITE-ProRule" id="PRU00290"/>
    </source>
</evidence>
<dbReference type="STRING" id="2903.R1BBP5"/>
<protein>
    <recommendedName>
        <fullName evidence="2">V-SNARE coiled-coil homology domain-containing protein</fullName>
    </recommendedName>
</protein>
<reference evidence="4" key="1">
    <citation type="journal article" date="2013" name="Nature">
        <title>Pan genome of the phytoplankton Emiliania underpins its global distribution.</title>
        <authorList>
            <person name="Read B.A."/>
            <person name="Kegel J."/>
            <person name="Klute M.J."/>
            <person name="Kuo A."/>
            <person name="Lefebvre S.C."/>
            <person name="Maumus F."/>
            <person name="Mayer C."/>
            <person name="Miller J."/>
            <person name="Monier A."/>
            <person name="Salamov A."/>
            <person name="Young J."/>
            <person name="Aguilar M."/>
            <person name="Claverie J.M."/>
            <person name="Frickenhaus S."/>
            <person name="Gonzalez K."/>
            <person name="Herman E.K."/>
            <person name="Lin Y.C."/>
            <person name="Napier J."/>
            <person name="Ogata H."/>
            <person name="Sarno A.F."/>
            <person name="Shmutz J."/>
            <person name="Schroeder D."/>
            <person name="de Vargas C."/>
            <person name="Verret F."/>
            <person name="von Dassow P."/>
            <person name="Valentin K."/>
            <person name="Van de Peer Y."/>
            <person name="Wheeler G."/>
            <person name="Dacks J.B."/>
            <person name="Delwiche C.F."/>
            <person name="Dyhrman S.T."/>
            <person name="Glockner G."/>
            <person name="John U."/>
            <person name="Richards T."/>
            <person name="Worden A.Z."/>
            <person name="Zhang X."/>
            <person name="Grigoriev I.V."/>
            <person name="Allen A.E."/>
            <person name="Bidle K."/>
            <person name="Borodovsky M."/>
            <person name="Bowler C."/>
            <person name="Brownlee C."/>
            <person name="Cock J.M."/>
            <person name="Elias M."/>
            <person name="Gladyshev V.N."/>
            <person name="Groth M."/>
            <person name="Guda C."/>
            <person name="Hadaegh A."/>
            <person name="Iglesias-Rodriguez M.D."/>
            <person name="Jenkins J."/>
            <person name="Jones B.M."/>
            <person name="Lawson T."/>
            <person name="Leese F."/>
            <person name="Lindquist E."/>
            <person name="Lobanov A."/>
            <person name="Lomsadze A."/>
            <person name="Malik S.B."/>
            <person name="Marsh M.E."/>
            <person name="Mackinder L."/>
            <person name="Mock T."/>
            <person name="Mueller-Roeber B."/>
            <person name="Pagarete A."/>
            <person name="Parker M."/>
            <person name="Probert I."/>
            <person name="Quesneville H."/>
            <person name="Raines C."/>
            <person name="Rensing S.A."/>
            <person name="Riano-Pachon D.M."/>
            <person name="Richier S."/>
            <person name="Rokitta S."/>
            <person name="Shiraiwa Y."/>
            <person name="Soanes D.M."/>
            <person name="van der Giezen M."/>
            <person name="Wahlund T.M."/>
            <person name="Williams B."/>
            <person name="Wilson W."/>
            <person name="Wolfe G."/>
            <person name="Wurch L.L."/>
        </authorList>
    </citation>
    <scope>NUCLEOTIDE SEQUENCE</scope>
</reference>
<dbReference type="InterPro" id="IPR042855">
    <property type="entry name" value="V_SNARE_CC"/>
</dbReference>
<accession>A0A0D3I642</accession>
<name>A0A0D3I642_EMIH1</name>
<evidence type="ECO:0000259" key="2">
    <source>
        <dbReference type="PROSITE" id="PS50892"/>
    </source>
</evidence>
<sequence length="71" mass="8089">GDTDTLGRVQDQLGAVQNVMRQNVDQMLTNIEHAQTLETSSAELSSNARAFQSAGRRVRKQMWWQNLKMKL</sequence>
<dbReference type="AlphaFoldDB" id="A0A0D3I642"/>
<dbReference type="Gene3D" id="1.20.5.110">
    <property type="match status" value="1"/>
</dbReference>
<dbReference type="PANTHER" id="PTHR46897:SF1">
    <property type="entry name" value="VESICLE-ASSOCIATED MEMBRANE PROTEIN 4"/>
    <property type="match status" value="1"/>
</dbReference>
<dbReference type="Pfam" id="PF00957">
    <property type="entry name" value="Synaptobrevin"/>
    <property type="match status" value="1"/>
</dbReference>
<dbReference type="KEGG" id="ehx:EMIHUDRAFT_60664"/>
<evidence type="ECO:0000313" key="4">
    <source>
        <dbReference type="Proteomes" id="UP000013827"/>
    </source>
</evidence>
<dbReference type="Proteomes" id="UP000013827">
    <property type="component" value="Unassembled WGS sequence"/>
</dbReference>
<dbReference type="InterPro" id="IPR042887">
    <property type="entry name" value="VAMP4"/>
</dbReference>
<reference evidence="3" key="2">
    <citation type="submission" date="2024-10" db="UniProtKB">
        <authorList>
            <consortium name="EnsemblProtists"/>
        </authorList>
    </citation>
    <scope>IDENTIFICATION</scope>
</reference>
<dbReference type="PaxDb" id="2903-EOD06727"/>
<dbReference type="PANTHER" id="PTHR46897">
    <property type="entry name" value="VESICLE-ASSOCIATED MEMBRANE PROTEIN 4"/>
    <property type="match status" value="1"/>
</dbReference>
<dbReference type="RefSeq" id="XP_005759156.1">
    <property type="nucleotide sequence ID" value="XM_005759099.2"/>
</dbReference>
<evidence type="ECO:0000313" key="3">
    <source>
        <dbReference type="EnsemblProtists" id="EOD06727"/>
    </source>
</evidence>
<dbReference type="GeneID" id="17252878"/>
<dbReference type="PROSITE" id="PS50892">
    <property type="entry name" value="V_SNARE"/>
    <property type="match status" value="1"/>
</dbReference>
<feature type="domain" description="V-SNARE coiled-coil homology" evidence="2">
    <location>
        <begin position="5"/>
        <end position="65"/>
    </location>
</feature>
<organism evidence="3 4">
    <name type="scientific">Emiliania huxleyi (strain CCMP1516)</name>
    <dbReference type="NCBI Taxonomy" id="280463"/>
    <lineage>
        <taxon>Eukaryota</taxon>
        <taxon>Haptista</taxon>
        <taxon>Haptophyta</taxon>
        <taxon>Prymnesiophyceae</taxon>
        <taxon>Isochrysidales</taxon>
        <taxon>Noelaerhabdaceae</taxon>
        <taxon>Emiliania</taxon>
    </lineage>
</organism>
<keyword evidence="1" id="KW-0175">Coiled coil</keyword>
<keyword evidence="4" id="KW-1185">Reference proteome</keyword>
<dbReference type="HOGENOM" id="CLU_2747876_0_0_1"/>
<dbReference type="EnsemblProtists" id="EOD06727">
    <property type="protein sequence ID" value="EOD06727"/>
    <property type="gene ID" value="EMIHUDRAFT_60664"/>
</dbReference>
<proteinExistence type="predicted"/>
<dbReference type="SUPFAM" id="SSF58038">
    <property type="entry name" value="SNARE fusion complex"/>
    <property type="match status" value="1"/>
</dbReference>